<dbReference type="RefSeq" id="WP_194751856.1">
    <property type="nucleotide sequence ID" value="NZ_JACEWB010000025.1"/>
</dbReference>
<sequence>MASNGSTSLRISGARKAVAESLALEISIQCGKVIKVSDVLNFVLDRYLNTEMVDDFIEKWKKREQEEVASQPKRKYKKRKEKNNET</sequence>
<dbReference type="EMBL" id="JAMDKS010000025">
    <property type="protein sequence ID" value="MEE6113475.1"/>
    <property type="molecule type" value="Genomic_DNA"/>
</dbReference>
<comment type="caution">
    <text evidence="2">The sequence shown here is derived from an EMBL/GenBank/DDBJ whole genome shotgun (WGS) entry which is preliminary data.</text>
</comment>
<protein>
    <submittedName>
        <fullName evidence="2">Uncharacterized protein</fullName>
    </submittedName>
</protein>
<proteinExistence type="predicted"/>
<organism evidence="2 3">
    <name type="scientific">Avibacterium paragallinarum</name>
    <name type="common">Haemophilus gallinarum</name>
    <dbReference type="NCBI Taxonomy" id="728"/>
    <lineage>
        <taxon>Bacteria</taxon>
        <taxon>Pseudomonadati</taxon>
        <taxon>Pseudomonadota</taxon>
        <taxon>Gammaproteobacteria</taxon>
        <taxon>Pasteurellales</taxon>
        <taxon>Pasteurellaceae</taxon>
        <taxon>Avibacterium</taxon>
    </lineage>
</organism>
<feature type="compositionally biased region" description="Basic residues" evidence="1">
    <location>
        <begin position="72"/>
        <end position="86"/>
    </location>
</feature>
<reference evidence="2 3" key="1">
    <citation type="journal article" date="2022" name="Front. Microbiol.">
        <title>Commensal bacteria contribute to the growth of multidrug-resistant Avibacterium paragallinarum in chickens.</title>
        <authorList>
            <person name="Zhu J."/>
            <person name="Chen Y."/>
            <person name="Wu Y."/>
            <person name="Wang Y."/>
            <person name="Zhu K."/>
        </authorList>
    </citation>
    <scope>NUCLEOTIDE SEQUENCE [LARGE SCALE GENOMIC DNA]</scope>
    <source>
        <strain evidence="2 3">AV12</strain>
    </source>
</reference>
<accession>A0ABU7QSA3</accession>
<gene>
    <name evidence="2" type="ORF">M5S25_09770</name>
</gene>
<name>A0ABU7QSA3_AVIPA</name>
<evidence type="ECO:0000256" key="1">
    <source>
        <dbReference type="SAM" id="MobiDB-lite"/>
    </source>
</evidence>
<keyword evidence="3" id="KW-1185">Reference proteome</keyword>
<dbReference type="Proteomes" id="UP001352533">
    <property type="component" value="Unassembled WGS sequence"/>
</dbReference>
<evidence type="ECO:0000313" key="2">
    <source>
        <dbReference type="EMBL" id="MEE6113475.1"/>
    </source>
</evidence>
<feature type="region of interest" description="Disordered" evidence="1">
    <location>
        <begin position="66"/>
        <end position="86"/>
    </location>
</feature>
<evidence type="ECO:0000313" key="3">
    <source>
        <dbReference type="Proteomes" id="UP001352533"/>
    </source>
</evidence>